<dbReference type="InterPro" id="IPR028082">
    <property type="entry name" value="Peripla_BP_I"/>
</dbReference>
<evidence type="ECO:0000313" key="7">
    <source>
        <dbReference type="Proteomes" id="UP000285112"/>
    </source>
</evidence>
<feature type="signal peptide" evidence="4">
    <location>
        <begin position="1"/>
        <end position="22"/>
    </location>
</feature>
<dbReference type="SUPFAM" id="SSF53822">
    <property type="entry name" value="Periplasmic binding protein-like I"/>
    <property type="match status" value="1"/>
</dbReference>
<evidence type="ECO:0000256" key="4">
    <source>
        <dbReference type="SAM" id="SignalP"/>
    </source>
</evidence>
<comment type="similarity">
    <text evidence="2">Belongs to the bacterial solute-binding protein 2 family.</text>
</comment>
<comment type="subcellular location">
    <subcellularLocation>
        <location evidence="1">Cell envelope</location>
    </subcellularLocation>
</comment>
<comment type="caution">
    <text evidence="6">The sequence shown here is derived from an EMBL/GenBank/DDBJ whole genome shotgun (WGS) entry which is preliminary data.</text>
</comment>
<evidence type="ECO:0000313" key="6">
    <source>
        <dbReference type="EMBL" id="RJQ89239.1"/>
    </source>
</evidence>
<evidence type="ECO:0000259" key="5">
    <source>
        <dbReference type="Pfam" id="PF13407"/>
    </source>
</evidence>
<dbReference type="Proteomes" id="UP000285112">
    <property type="component" value="Unassembled WGS sequence"/>
</dbReference>
<dbReference type="PANTHER" id="PTHR46847:SF3">
    <property type="entry name" value="GALACTOFURANOSE-BINDING PROTEIN YTFQ"/>
    <property type="match status" value="1"/>
</dbReference>
<dbReference type="GO" id="GO:0030246">
    <property type="term" value="F:carbohydrate binding"/>
    <property type="evidence" value="ECO:0007669"/>
    <property type="project" value="UniProtKB-ARBA"/>
</dbReference>
<dbReference type="Gene3D" id="3.40.50.2300">
    <property type="match status" value="2"/>
</dbReference>
<name>A0A419I9K3_9PSEU</name>
<feature type="domain" description="Periplasmic binding protein" evidence="5">
    <location>
        <begin position="79"/>
        <end position="332"/>
    </location>
</feature>
<protein>
    <submittedName>
        <fullName evidence="6">ABC transporter substrate-binding protein</fullName>
    </submittedName>
</protein>
<gene>
    <name evidence="6" type="ORF">D5S19_04510</name>
</gene>
<evidence type="ECO:0000256" key="1">
    <source>
        <dbReference type="ARBA" id="ARBA00004196"/>
    </source>
</evidence>
<dbReference type="PANTHER" id="PTHR46847">
    <property type="entry name" value="D-ALLOSE-BINDING PERIPLASMIC PROTEIN-RELATED"/>
    <property type="match status" value="1"/>
</dbReference>
<keyword evidence="3 4" id="KW-0732">Signal</keyword>
<proteinExistence type="inferred from homology"/>
<reference evidence="6 7" key="1">
    <citation type="submission" date="2018-09" db="EMBL/GenBank/DDBJ databases">
        <title>YIM PH 21725 draft genome.</title>
        <authorList>
            <person name="Miao C."/>
        </authorList>
    </citation>
    <scope>NUCLEOTIDE SEQUENCE [LARGE SCALE GENOMIC DNA]</scope>
    <source>
        <strain evidence="7">YIM PH21725</strain>
    </source>
</reference>
<accession>A0A419I9K3</accession>
<dbReference type="AlphaFoldDB" id="A0A419I9K3"/>
<dbReference type="EMBL" id="QZFV01000060">
    <property type="protein sequence ID" value="RJQ89239.1"/>
    <property type="molecule type" value="Genomic_DNA"/>
</dbReference>
<keyword evidence="7" id="KW-1185">Reference proteome</keyword>
<evidence type="ECO:0000256" key="3">
    <source>
        <dbReference type="ARBA" id="ARBA00022729"/>
    </source>
</evidence>
<feature type="chain" id="PRO_5039302065" evidence="4">
    <location>
        <begin position="23"/>
        <end position="358"/>
    </location>
</feature>
<dbReference type="GO" id="GO:0030313">
    <property type="term" value="C:cell envelope"/>
    <property type="evidence" value="ECO:0007669"/>
    <property type="project" value="UniProtKB-SubCell"/>
</dbReference>
<dbReference type="CDD" id="cd06309">
    <property type="entry name" value="PBP1_galactofuranose_YtfQ-like"/>
    <property type="match status" value="1"/>
</dbReference>
<organism evidence="6 7">
    <name type="scientific">Amycolatopsis panacis</name>
    <dbReference type="NCBI Taxonomy" id="2340917"/>
    <lineage>
        <taxon>Bacteria</taxon>
        <taxon>Bacillati</taxon>
        <taxon>Actinomycetota</taxon>
        <taxon>Actinomycetes</taxon>
        <taxon>Pseudonocardiales</taxon>
        <taxon>Pseudonocardiaceae</taxon>
        <taxon>Amycolatopsis</taxon>
    </lineage>
</organism>
<dbReference type="OrthoDB" id="9813037at2"/>
<dbReference type="RefSeq" id="WP_120022061.1">
    <property type="nucleotide sequence ID" value="NZ_QZFV01000060.1"/>
</dbReference>
<dbReference type="InterPro" id="IPR025997">
    <property type="entry name" value="SBP_2_dom"/>
</dbReference>
<dbReference type="Pfam" id="PF13407">
    <property type="entry name" value="Peripla_BP_4"/>
    <property type="match status" value="1"/>
</dbReference>
<sequence>MSPTATARLVLVTGAAAALALAGCTSREEASSAPGNGAGPAASAASAAPVVDGCTIAKTGYPKVDPKTAIVGFSQSEKEANPFRIAETQSIKDEARKLGIPEDHLLTTNAQSDLNKQVSDIKSLLDRGAQLLIVAPLNSDGLQPAFDAAKAKKVPVVTIDRQVSSKPCTDYLTFIGSNFVEQGHRAAAALAKSTGGTGKVAILLGSSGNNVTTDRTQGFKDELKKTPGLSVVAEQTGEFDRSKGQQVTEQLIQSHPDLTAVYAENDEMGIGAVNALKTAGKNPGKDVKVVSVDGTRNAVQLIADGSYNAVIESNPRFGQLAFQTLQQFEDGKAIAPSIVISDDAYDESNAAQKVGNAF</sequence>
<evidence type="ECO:0000256" key="2">
    <source>
        <dbReference type="ARBA" id="ARBA00007639"/>
    </source>
</evidence>